<keyword evidence="4 9" id="KW-0812">Transmembrane</keyword>
<evidence type="ECO:0000256" key="3">
    <source>
        <dbReference type="ARBA" id="ARBA00007204"/>
    </source>
</evidence>
<dbReference type="SUPFAM" id="SSF81415">
    <property type="entry name" value="Mitochondrial cytochrome c oxidase subunit VIc"/>
    <property type="match status" value="1"/>
</dbReference>
<comment type="pathway">
    <text evidence="2">Energy metabolism; oxidative phosphorylation.</text>
</comment>
<dbReference type="Pfam" id="PF02937">
    <property type="entry name" value="COX6C"/>
    <property type="match status" value="1"/>
</dbReference>
<keyword evidence="8 9" id="KW-0472">Membrane</keyword>
<accession>A0A1I8A4S0</accession>
<dbReference type="InterPro" id="IPR051389">
    <property type="entry name" value="Cytochrome_c_oxidase_VIc"/>
</dbReference>
<evidence type="ECO:0000256" key="8">
    <source>
        <dbReference type="ARBA" id="ARBA00023136"/>
    </source>
</evidence>
<proteinExistence type="inferred from homology"/>
<comment type="similarity">
    <text evidence="3">Belongs to the cytochrome c oxidase subunit 6c family.</text>
</comment>
<dbReference type="WBParaSite" id="L893_g32855.t1">
    <property type="protein sequence ID" value="L893_g32855.t1"/>
    <property type="gene ID" value="L893_g32855"/>
</dbReference>
<dbReference type="Gene3D" id="4.10.93.10">
    <property type="entry name" value="Mitochondrial cytochrome c oxidase subunit VIc/VIIs"/>
    <property type="match status" value="1"/>
</dbReference>
<organism evidence="10 11">
    <name type="scientific">Steinernema glaseri</name>
    <dbReference type="NCBI Taxonomy" id="37863"/>
    <lineage>
        <taxon>Eukaryota</taxon>
        <taxon>Metazoa</taxon>
        <taxon>Ecdysozoa</taxon>
        <taxon>Nematoda</taxon>
        <taxon>Chromadorea</taxon>
        <taxon>Rhabditida</taxon>
        <taxon>Tylenchina</taxon>
        <taxon>Panagrolaimomorpha</taxon>
        <taxon>Strongyloidoidea</taxon>
        <taxon>Steinernematidae</taxon>
        <taxon>Steinernema</taxon>
    </lineage>
</organism>
<keyword evidence="6 9" id="KW-1133">Transmembrane helix</keyword>
<dbReference type="PANTHER" id="PTHR48416">
    <property type="entry name" value="CYTOCHROME C OXIDASE SUBUNIT 6C"/>
    <property type="match status" value="1"/>
</dbReference>
<feature type="transmembrane region" description="Helical" evidence="9">
    <location>
        <begin position="20"/>
        <end position="38"/>
    </location>
</feature>
<evidence type="ECO:0000313" key="11">
    <source>
        <dbReference type="WBParaSite" id="L893_g32855.t1"/>
    </source>
</evidence>
<keyword evidence="7" id="KW-0496">Mitochondrion</keyword>
<keyword evidence="10" id="KW-1185">Reference proteome</keyword>
<evidence type="ECO:0000256" key="7">
    <source>
        <dbReference type="ARBA" id="ARBA00023128"/>
    </source>
</evidence>
<evidence type="ECO:0000256" key="1">
    <source>
        <dbReference type="ARBA" id="ARBA00004434"/>
    </source>
</evidence>
<dbReference type="GO" id="GO:0005743">
    <property type="term" value="C:mitochondrial inner membrane"/>
    <property type="evidence" value="ECO:0007669"/>
    <property type="project" value="UniProtKB-SubCell"/>
</dbReference>
<evidence type="ECO:0000256" key="2">
    <source>
        <dbReference type="ARBA" id="ARBA00004673"/>
    </source>
</evidence>
<reference evidence="11" key="1">
    <citation type="submission" date="2016-11" db="UniProtKB">
        <authorList>
            <consortium name="WormBaseParasite"/>
        </authorList>
    </citation>
    <scope>IDENTIFICATION</scope>
</reference>
<keyword evidence="5" id="KW-0999">Mitochondrion inner membrane</keyword>
<sequence>MAPPHLMRNMIHAYAKKGIAIGLLSGISATTFFYFGYVKPRHDKYEEFFKTYDPYTRMREICASNKGYMHTCPQELAKLYEEKGKEVAPLE</sequence>
<dbReference type="Proteomes" id="UP000095287">
    <property type="component" value="Unplaced"/>
</dbReference>
<comment type="subcellular location">
    <subcellularLocation>
        <location evidence="1">Mitochondrion inner membrane</location>
        <topology evidence="1">Single-pass membrane protein</topology>
    </subcellularLocation>
</comment>
<name>A0A1I8A4S0_9BILA</name>
<dbReference type="InterPro" id="IPR034884">
    <property type="entry name" value="Cytochrome_c_oxidase_VIc/VIIs"/>
</dbReference>
<dbReference type="InterPro" id="IPR037169">
    <property type="entry name" value="Cytochrome_c_oxidase_VIc_sf"/>
</dbReference>
<dbReference type="PANTHER" id="PTHR48416:SF1">
    <property type="entry name" value="CYTOCHROME C OXIDASE SUBUNIT 6C"/>
    <property type="match status" value="1"/>
</dbReference>
<dbReference type="AlphaFoldDB" id="A0A1I8A4S0"/>
<evidence type="ECO:0000256" key="5">
    <source>
        <dbReference type="ARBA" id="ARBA00022792"/>
    </source>
</evidence>
<evidence type="ECO:0000313" key="10">
    <source>
        <dbReference type="Proteomes" id="UP000095287"/>
    </source>
</evidence>
<protein>
    <submittedName>
        <fullName evidence="11">COX6C domain-containing protein</fullName>
    </submittedName>
</protein>
<evidence type="ECO:0000256" key="4">
    <source>
        <dbReference type="ARBA" id="ARBA00022692"/>
    </source>
</evidence>
<evidence type="ECO:0000256" key="9">
    <source>
        <dbReference type="SAM" id="Phobius"/>
    </source>
</evidence>
<evidence type="ECO:0000256" key="6">
    <source>
        <dbReference type="ARBA" id="ARBA00022989"/>
    </source>
</evidence>